<reference evidence="3" key="1">
    <citation type="submission" date="2022-10" db="EMBL/GenBank/DDBJ databases">
        <title>Comparative genomic analysis of Cohnella hashimotonis sp. nov., isolated from the International Space Station.</title>
        <authorList>
            <person name="Simpson A."/>
            <person name="Venkateswaran K."/>
        </authorList>
    </citation>
    <scope>NUCLEOTIDE SEQUENCE</scope>
    <source>
        <strain evidence="3">DSM 28161</strain>
    </source>
</reference>
<proteinExistence type="predicted"/>
<feature type="transmembrane region" description="Helical" evidence="2">
    <location>
        <begin position="18"/>
        <end position="38"/>
    </location>
</feature>
<keyword evidence="4" id="KW-1185">Reference proteome</keyword>
<evidence type="ECO:0000313" key="4">
    <source>
        <dbReference type="Proteomes" id="UP001153404"/>
    </source>
</evidence>
<evidence type="ECO:0000313" key="3">
    <source>
        <dbReference type="EMBL" id="MDG0814333.1"/>
    </source>
</evidence>
<keyword evidence="2" id="KW-1133">Transmembrane helix</keyword>
<sequence length="371" mass="41507">MNGLLRGFRDLSLRKKLILSYCAVIIIPLCLLGAYAYGSANQDLKRQLRVSSAATADQLASELAYRFERQEYPIKSIVFNPKVVSAVSDTDKDVYELAVELNEDVEPIFWNYLFFMSEMKEIAIYSERRNTPFGNFFQPASLVRGQPWYVETGTSTATRWWSDGSTLFATRNIYEPGNGGAAGHAVHSLRLRAHGRRSGEQDQRRRRRRAEGPRRRHRLFLAEGGDGSVAGRFPPHGPDHSADGLDAVLLCRDRTYRRRHGEHYPGDRRHDSAMHGGAVGHHRAVLPHAAARTQQAERSHEAGGGGRIGSRRIGRFQGRDRTADEPLRTYAEADQPADRGVVRQPDRQKRGGADCPAGADQSALFCTIPCR</sequence>
<comment type="caution">
    <text evidence="3">The sequence shown here is derived from an EMBL/GenBank/DDBJ whole genome shotgun (WGS) entry which is preliminary data.</text>
</comment>
<feature type="compositionally biased region" description="Basic and acidic residues" evidence="1">
    <location>
        <begin position="336"/>
        <end position="352"/>
    </location>
</feature>
<dbReference type="AlphaFoldDB" id="A0A9X4QX85"/>
<dbReference type="Proteomes" id="UP001153404">
    <property type="component" value="Unassembled WGS sequence"/>
</dbReference>
<name>A0A9X4QX85_9BACL</name>
<organism evidence="3 4">
    <name type="scientific">Cohnella rhizosphaerae</name>
    <dbReference type="NCBI Taxonomy" id="1457232"/>
    <lineage>
        <taxon>Bacteria</taxon>
        <taxon>Bacillati</taxon>
        <taxon>Bacillota</taxon>
        <taxon>Bacilli</taxon>
        <taxon>Bacillales</taxon>
        <taxon>Paenibacillaceae</taxon>
        <taxon>Cohnella</taxon>
    </lineage>
</organism>
<gene>
    <name evidence="3" type="ORF">OMP40_37435</name>
</gene>
<feature type="compositionally biased region" description="Basic and acidic residues" evidence="1">
    <location>
        <begin position="317"/>
        <end position="327"/>
    </location>
</feature>
<feature type="compositionally biased region" description="Basic residues" evidence="1">
    <location>
        <begin position="204"/>
        <end position="219"/>
    </location>
</feature>
<accession>A0A9X4QX85</accession>
<keyword evidence="2" id="KW-0472">Membrane</keyword>
<keyword evidence="2" id="KW-0812">Transmembrane</keyword>
<evidence type="ECO:0000256" key="1">
    <source>
        <dbReference type="SAM" id="MobiDB-lite"/>
    </source>
</evidence>
<feature type="region of interest" description="Disordered" evidence="1">
    <location>
        <begin position="191"/>
        <end position="244"/>
    </location>
</feature>
<dbReference type="EMBL" id="JAPDIA010000009">
    <property type="protein sequence ID" value="MDG0814333.1"/>
    <property type="molecule type" value="Genomic_DNA"/>
</dbReference>
<protein>
    <submittedName>
        <fullName evidence="3">Uncharacterized protein</fullName>
    </submittedName>
</protein>
<evidence type="ECO:0000256" key="2">
    <source>
        <dbReference type="SAM" id="Phobius"/>
    </source>
</evidence>
<feature type="region of interest" description="Disordered" evidence="1">
    <location>
        <begin position="290"/>
        <end position="358"/>
    </location>
</feature>